<dbReference type="Gene3D" id="1.20.5.170">
    <property type="match status" value="1"/>
</dbReference>
<reference evidence="3" key="1">
    <citation type="submission" date="2023-08" db="EMBL/GenBank/DDBJ databases">
        <authorList>
            <person name="Audoor S."/>
            <person name="Bilcke G."/>
        </authorList>
    </citation>
    <scope>NUCLEOTIDE SEQUENCE</scope>
</reference>
<feature type="region of interest" description="Disordered" evidence="1">
    <location>
        <begin position="213"/>
        <end position="259"/>
    </location>
</feature>
<name>A0AAD2CR00_9STRA</name>
<keyword evidence="4" id="KW-1185">Reference proteome</keyword>
<feature type="compositionally biased region" description="Polar residues" evidence="1">
    <location>
        <begin position="1"/>
        <end position="12"/>
    </location>
</feature>
<evidence type="ECO:0000256" key="1">
    <source>
        <dbReference type="SAM" id="MobiDB-lite"/>
    </source>
</evidence>
<dbReference type="SMART" id="SM00338">
    <property type="entry name" value="BRLZ"/>
    <property type="match status" value="1"/>
</dbReference>
<dbReference type="PROSITE" id="PS00036">
    <property type="entry name" value="BZIP_BASIC"/>
    <property type="match status" value="1"/>
</dbReference>
<feature type="domain" description="BZIP" evidence="2">
    <location>
        <begin position="98"/>
        <end position="112"/>
    </location>
</feature>
<gene>
    <name evidence="3" type="ORF">CYCCA115_LOCUS8000</name>
</gene>
<dbReference type="InterPro" id="IPR004827">
    <property type="entry name" value="bZIP"/>
</dbReference>
<evidence type="ECO:0000259" key="2">
    <source>
        <dbReference type="PROSITE" id="PS00036"/>
    </source>
</evidence>
<dbReference type="SUPFAM" id="SSF57959">
    <property type="entry name" value="Leucine zipper domain"/>
    <property type="match status" value="1"/>
</dbReference>
<dbReference type="Proteomes" id="UP001295423">
    <property type="component" value="Unassembled WGS sequence"/>
</dbReference>
<dbReference type="GO" id="GO:0003700">
    <property type="term" value="F:DNA-binding transcription factor activity"/>
    <property type="evidence" value="ECO:0007669"/>
    <property type="project" value="InterPro"/>
</dbReference>
<feature type="region of interest" description="Disordered" evidence="1">
    <location>
        <begin position="1"/>
        <end position="23"/>
    </location>
</feature>
<dbReference type="EMBL" id="CAKOGP040001112">
    <property type="protein sequence ID" value="CAJ1942544.1"/>
    <property type="molecule type" value="Genomic_DNA"/>
</dbReference>
<feature type="compositionally biased region" description="Low complexity" evidence="1">
    <location>
        <begin position="228"/>
        <end position="244"/>
    </location>
</feature>
<protein>
    <recommendedName>
        <fullName evidence="2">BZIP domain-containing protein</fullName>
    </recommendedName>
</protein>
<dbReference type="Pfam" id="PF00170">
    <property type="entry name" value="bZIP_1"/>
    <property type="match status" value="1"/>
</dbReference>
<sequence>MAALSKETSSNLKGPAAAARARKRRIALRKNNVSLEEVIDGGSRKRSKINTNETTGDLVDSETKKPKPSITGIKKQSRYVPGVPMTKEELKAWRKEARRVRNRESAAESRRRNRDRIGVLESEVEILKSKYSAALKYIMDLEGNDSFTPQVLRQDLIEARTGTYQVPKIVPYGALTLNAVEQHEMECIGSGGIAPHILISRPTAACIANANHHHHQNPHAHAISPMPSSDSSSHGDSDSDFGTTSHHDDSNNNASSGDSVMAESELGDFLMDTFEGLDTFEVNGLLAASV</sequence>
<evidence type="ECO:0000313" key="3">
    <source>
        <dbReference type="EMBL" id="CAJ1942544.1"/>
    </source>
</evidence>
<feature type="region of interest" description="Disordered" evidence="1">
    <location>
        <begin position="39"/>
        <end position="71"/>
    </location>
</feature>
<organism evidence="3 4">
    <name type="scientific">Cylindrotheca closterium</name>
    <dbReference type="NCBI Taxonomy" id="2856"/>
    <lineage>
        <taxon>Eukaryota</taxon>
        <taxon>Sar</taxon>
        <taxon>Stramenopiles</taxon>
        <taxon>Ochrophyta</taxon>
        <taxon>Bacillariophyta</taxon>
        <taxon>Bacillariophyceae</taxon>
        <taxon>Bacillariophycidae</taxon>
        <taxon>Bacillariales</taxon>
        <taxon>Bacillariaceae</taxon>
        <taxon>Cylindrotheca</taxon>
    </lineage>
</organism>
<dbReference type="CDD" id="cd14686">
    <property type="entry name" value="bZIP"/>
    <property type="match status" value="1"/>
</dbReference>
<proteinExistence type="predicted"/>
<dbReference type="AlphaFoldDB" id="A0AAD2CR00"/>
<dbReference type="InterPro" id="IPR046347">
    <property type="entry name" value="bZIP_sf"/>
</dbReference>
<comment type="caution">
    <text evidence="3">The sequence shown here is derived from an EMBL/GenBank/DDBJ whole genome shotgun (WGS) entry which is preliminary data.</text>
</comment>
<evidence type="ECO:0000313" key="4">
    <source>
        <dbReference type="Proteomes" id="UP001295423"/>
    </source>
</evidence>
<accession>A0AAD2CR00</accession>